<organism evidence="4 5">
    <name type="scientific">Thermovibrio guaymasensis</name>
    <dbReference type="NCBI Taxonomy" id="240167"/>
    <lineage>
        <taxon>Bacteria</taxon>
        <taxon>Pseudomonadati</taxon>
        <taxon>Aquificota</taxon>
        <taxon>Aquificia</taxon>
        <taxon>Desulfurobacteriales</taxon>
        <taxon>Desulfurobacteriaceae</taxon>
        <taxon>Thermovibrio</taxon>
    </lineage>
</organism>
<dbReference type="PANTHER" id="PTHR32332">
    <property type="entry name" value="2-NITROPROPANE DIOXYGENASE"/>
    <property type="match status" value="1"/>
</dbReference>
<sequence>MSRLPKLNIKGLVPKYPIIQGGMGAKVSLHRLASAVANAGGIGVISAVLLHEKDRSKPMKTTCKGIPVEEVGLKPYHYAHELAQEIKKAKELAPNGIIGVNIMYALTHFYELLMTAIDAGADLIIQGAGFGKDVFKICNTFDMPLIEIVSTPKGAKLSERLGAAAVIVESGEAGGHLGTMESLWDVLPKIVESVNIPVIAAGGIFDGKDMARAFEIGAKGVQIATRFIATYECDVHQNFKDYIIKAKAEDSIYIKSPVGMPAHAVRNPFTERLEREGKIPHKCPFNCLKTCSGEDSIYCIAEVLLRSAAGDTEKGLVFSGSNVGRVNRMYSVKELIEELVRECEEELKRKNLNFGEEV</sequence>
<dbReference type="Proteomes" id="UP000280881">
    <property type="component" value="Unassembled WGS sequence"/>
</dbReference>
<dbReference type="OrthoDB" id="9778912at2"/>
<protein>
    <submittedName>
        <fullName evidence="4">NAD(P)H-dependent flavin oxidoreductase YrpB (Nitropropane dioxygenase family)</fullName>
    </submittedName>
</protein>
<dbReference type="Gene3D" id="3.20.20.70">
    <property type="entry name" value="Aldolase class I"/>
    <property type="match status" value="1"/>
</dbReference>
<evidence type="ECO:0000313" key="5">
    <source>
        <dbReference type="Proteomes" id="UP000280881"/>
    </source>
</evidence>
<keyword evidence="2" id="KW-0288">FMN</keyword>
<evidence type="ECO:0000313" key="4">
    <source>
        <dbReference type="EMBL" id="RKQ63219.1"/>
    </source>
</evidence>
<evidence type="ECO:0000256" key="2">
    <source>
        <dbReference type="ARBA" id="ARBA00022643"/>
    </source>
</evidence>
<reference evidence="4 5" key="1">
    <citation type="submission" date="2018-10" db="EMBL/GenBank/DDBJ databases">
        <title>Genomic Encyclopedia of Type Strains, Phase IV (KMG-IV): sequencing the most valuable type-strain genomes for metagenomic binning, comparative biology and taxonomic classification.</title>
        <authorList>
            <person name="Goeker M."/>
        </authorList>
    </citation>
    <scope>NUCLEOTIDE SEQUENCE [LARGE SCALE GENOMIC DNA]</scope>
    <source>
        <strain evidence="4 5">DSM 15521</strain>
    </source>
</reference>
<keyword evidence="5" id="KW-1185">Reference proteome</keyword>
<accession>A0A420W7D2</accession>
<dbReference type="SUPFAM" id="SSF51412">
    <property type="entry name" value="Inosine monophosphate dehydrogenase (IMPDH)"/>
    <property type="match status" value="1"/>
</dbReference>
<gene>
    <name evidence="4" type="ORF">C7457_0082</name>
</gene>
<dbReference type="PANTHER" id="PTHR32332:SF18">
    <property type="entry name" value="2-NITROPROPANE DIOXYGENASE"/>
    <property type="match status" value="1"/>
</dbReference>
<dbReference type="EMBL" id="RBIE01000001">
    <property type="protein sequence ID" value="RKQ63219.1"/>
    <property type="molecule type" value="Genomic_DNA"/>
</dbReference>
<keyword evidence="3" id="KW-0560">Oxidoreductase</keyword>
<dbReference type="RefSeq" id="WP_121169415.1">
    <property type="nucleotide sequence ID" value="NZ_RBIE01000001.1"/>
</dbReference>
<name>A0A420W7D2_9BACT</name>
<comment type="caution">
    <text evidence="4">The sequence shown here is derived from an EMBL/GenBank/DDBJ whole genome shotgun (WGS) entry which is preliminary data.</text>
</comment>
<evidence type="ECO:0000256" key="1">
    <source>
        <dbReference type="ARBA" id="ARBA00022630"/>
    </source>
</evidence>
<dbReference type="GO" id="GO:0051213">
    <property type="term" value="F:dioxygenase activity"/>
    <property type="evidence" value="ECO:0007669"/>
    <property type="project" value="UniProtKB-KW"/>
</dbReference>
<evidence type="ECO:0000256" key="3">
    <source>
        <dbReference type="ARBA" id="ARBA00023002"/>
    </source>
</evidence>
<keyword evidence="1" id="KW-0285">Flavoprotein</keyword>
<keyword evidence="4" id="KW-0223">Dioxygenase</keyword>
<dbReference type="CDD" id="cd04730">
    <property type="entry name" value="NPD_like"/>
    <property type="match status" value="1"/>
</dbReference>
<dbReference type="InterPro" id="IPR004136">
    <property type="entry name" value="NMO"/>
</dbReference>
<dbReference type="GO" id="GO:0018580">
    <property type="term" value="F:nitronate monooxygenase activity"/>
    <property type="evidence" value="ECO:0007669"/>
    <property type="project" value="InterPro"/>
</dbReference>
<proteinExistence type="predicted"/>
<dbReference type="InterPro" id="IPR013785">
    <property type="entry name" value="Aldolase_TIM"/>
</dbReference>
<dbReference type="AlphaFoldDB" id="A0A420W7D2"/>
<dbReference type="Pfam" id="PF03060">
    <property type="entry name" value="NMO"/>
    <property type="match status" value="1"/>
</dbReference>